<dbReference type="EMBL" id="BMFW01000005">
    <property type="protein sequence ID" value="GGH93895.1"/>
    <property type="molecule type" value="Genomic_DNA"/>
</dbReference>
<sequence length="353" mass="39436">MRITDLFSAEALQEEIDAKRVRVNDHPTEPLRLFNYTELAQFQKAWNPVTRACRGLIINRETGDIIARPFPKFFNHGESASQPFSPNEPVTVTDKLDGSLGIIYPTSEGLAVATRGSFTSEQAVKAAAMLAQYPDWEPPAGITALFEIVYPSNRIVLDYGDYEGLILLGGVNIETGATLTPWDLEWPGDRADVFPFNTYAEALTAPLRKNAEGYVVHFRTSDVRVKIKQDDYVALHRIVTGWNERTIWEQLSTGKTLDLLIDGLPDEFHRWATDVATSLEDSFDAHVAGAHAAHSAILDSLPEGFERKEYAIATASYPSARPALFQLLDGRDISDWAWKQVYPTYETKDLTNA</sequence>
<keyword evidence="3" id="KW-1185">Reference proteome</keyword>
<evidence type="ECO:0000259" key="1">
    <source>
        <dbReference type="Pfam" id="PF09511"/>
    </source>
</evidence>
<name>A0ABQ2AML0_9MICC</name>
<gene>
    <name evidence="2" type="ORF">GCM10007170_15830</name>
</gene>
<proteinExistence type="predicted"/>
<dbReference type="InterPro" id="IPR019039">
    <property type="entry name" value="T4-Rnl1-like_N"/>
</dbReference>
<evidence type="ECO:0000313" key="2">
    <source>
        <dbReference type="EMBL" id="GGH93895.1"/>
    </source>
</evidence>
<comment type="caution">
    <text evidence="2">The sequence shown here is derived from an EMBL/GenBank/DDBJ whole genome shotgun (WGS) entry which is preliminary data.</text>
</comment>
<dbReference type="Proteomes" id="UP000643279">
    <property type="component" value="Unassembled WGS sequence"/>
</dbReference>
<reference evidence="3" key="1">
    <citation type="journal article" date="2019" name="Int. J. Syst. Evol. Microbiol.">
        <title>The Global Catalogue of Microorganisms (GCM) 10K type strain sequencing project: providing services to taxonomists for standard genome sequencing and annotation.</title>
        <authorList>
            <consortium name="The Broad Institute Genomics Platform"/>
            <consortium name="The Broad Institute Genome Sequencing Center for Infectious Disease"/>
            <person name="Wu L."/>
            <person name="Ma J."/>
        </authorList>
    </citation>
    <scope>NUCLEOTIDE SEQUENCE [LARGE SCALE GENOMIC DNA]</scope>
    <source>
        <strain evidence="3">CGMCC 1.12778</strain>
    </source>
</reference>
<evidence type="ECO:0000313" key="3">
    <source>
        <dbReference type="Proteomes" id="UP000643279"/>
    </source>
</evidence>
<organism evidence="2 3">
    <name type="scientific">Arthrobacter liuii</name>
    <dbReference type="NCBI Taxonomy" id="1476996"/>
    <lineage>
        <taxon>Bacteria</taxon>
        <taxon>Bacillati</taxon>
        <taxon>Actinomycetota</taxon>
        <taxon>Actinomycetes</taxon>
        <taxon>Micrococcales</taxon>
        <taxon>Micrococcaceae</taxon>
        <taxon>Arthrobacter</taxon>
    </lineage>
</organism>
<dbReference type="Pfam" id="PF09511">
    <property type="entry name" value="RNA_lig_T4_1"/>
    <property type="match status" value="1"/>
</dbReference>
<protein>
    <recommendedName>
        <fullName evidence="1">T4 RNA ligase 1-like N-terminal domain-containing protein</fullName>
    </recommendedName>
</protein>
<feature type="domain" description="T4 RNA ligase 1-like N-terminal" evidence="1">
    <location>
        <begin position="53"/>
        <end position="178"/>
    </location>
</feature>
<accession>A0ABQ2AML0</accession>
<dbReference type="RefSeq" id="WP_188571084.1">
    <property type="nucleotide sequence ID" value="NZ_BMFW01000005.1"/>
</dbReference>